<keyword evidence="2" id="KW-0614">Plasmid</keyword>
<feature type="coiled-coil region" evidence="1">
    <location>
        <begin position="45"/>
        <end position="79"/>
    </location>
</feature>
<protein>
    <submittedName>
        <fullName evidence="2">Uncharacterized protein</fullName>
    </submittedName>
</protein>
<organism evidence="2 3">
    <name type="scientific">Acinetobacter indicus</name>
    <dbReference type="NCBI Taxonomy" id="756892"/>
    <lineage>
        <taxon>Bacteria</taxon>
        <taxon>Pseudomonadati</taxon>
        <taxon>Pseudomonadota</taxon>
        <taxon>Gammaproteobacteria</taxon>
        <taxon>Moraxellales</taxon>
        <taxon>Moraxellaceae</taxon>
        <taxon>Acinetobacter</taxon>
    </lineage>
</organism>
<evidence type="ECO:0000313" key="2">
    <source>
        <dbReference type="EMBL" id="QIC72207.1"/>
    </source>
</evidence>
<dbReference type="AlphaFoldDB" id="A0A6C0Y7G3"/>
<sequence>MGEKVKTYAVRLDPQVAEFYDQLANSEGIRTSKLFSKILTNDFQSIAVKQQADRIEDLVNRLEKRIDDFEEDNNFSEKYYEDFSSTYMMLLWLLMKNGASKDEIRSMQAKAANYAEQNFSSKES</sequence>
<gene>
    <name evidence="2" type="ORF">FSC09_17780</name>
</gene>
<name>A0A6C0Y7G3_9GAMM</name>
<dbReference type="Proteomes" id="UP000503440">
    <property type="component" value="Plasmid pB18-6"/>
</dbReference>
<evidence type="ECO:0000256" key="1">
    <source>
        <dbReference type="SAM" id="Coils"/>
    </source>
</evidence>
<evidence type="ECO:0000313" key="3">
    <source>
        <dbReference type="Proteomes" id="UP000503440"/>
    </source>
</evidence>
<dbReference type="RefSeq" id="WP_046206308.1">
    <property type="nucleotide sequence ID" value="NZ_CP044461.1"/>
</dbReference>
<accession>A0A6C0Y7G3</accession>
<keyword evidence="1" id="KW-0175">Coiled coil</keyword>
<reference evidence="2 3" key="1">
    <citation type="submission" date="2019-09" db="EMBL/GenBank/DDBJ databases">
        <title>Non-baumannii Acinetobacter spp. carrying blaNDM-1 isolated in China.</title>
        <authorList>
            <person name="Cui C."/>
            <person name="Chen C."/>
            <person name="Sun J."/>
            <person name="Liu Y."/>
        </authorList>
    </citation>
    <scope>NUCLEOTIDE SEQUENCE [LARGE SCALE GENOMIC DNA]</scope>
    <source>
        <strain evidence="2 3">B18</strain>
        <plasmid evidence="3">pb18-6</plasmid>
    </source>
</reference>
<dbReference type="EMBL" id="CP044461">
    <property type="protein sequence ID" value="QIC72207.1"/>
    <property type="molecule type" value="Genomic_DNA"/>
</dbReference>
<geneLocation type="plasmid" evidence="3">
    <name>pb18-6</name>
</geneLocation>
<proteinExistence type="predicted"/>